<dbReference type="EMBL" id="CP047593">
    <property type="protein sequence ID" value="QHI70587.1"/>
    <property type="molecule type" value="Genomic_DNA"/>
</dbReference>
<keyword evidence="12" id="KW-1185">Reference proteome</keyword>
<dbReference type="GO" id="GO:0009252">
    <property type="term" value="P:peptidoglycan biosynthetic process"/>
    <property type="evidence" value="ECO:0007669"/>
    <property type="project" value="UniProtKB-KW"/>
</dbReference>
<dbReference type="PANTHER" id="PTHR21581:SF6">
    <property type="entry name" value="TRAFFICKING PROTEIN PARTICLE COMPLEX SUBUNIT 12"/>
    <property type="match status" value="1"/>
</dbReference>
<evidence type="ECO:0000259" key="10">
    <source>
        <dbReference type="Pfam" id="PF00768"/>
    </source>
</evidence>
<dbReference type="Pfam" id="PF00768">
    <property type="entry name" value="Peptidase_S11"/>
    <property type="match status" value="1"/>
</dbReference>
<keyword evidence="6" id="KW-0961">Cell wall biogenesis/degradation</keyword>
<dbReference type="PANTHER" id="PTHR21581">
    <property type="entry name" value="D-ALANYL-D-ALANINE CARBOXYPEPTIDASE"/>
    <property type="match status" value="1"/>
</dbReference>
<dbReference type="Gene3D" id="3.40.710.10">
    <property type="entry name" value="DD-peptidase/beta-lactamase superfamily"/>
    <property type="match status" value="1"/>
</dbReference>
<dbReference type="Proteomes" id="UP000464954">
    <property type="component" value="Chromosome"/>
</dbReference>
<evidence type="ECO:0000256" key="6">
    <source>
        <dbReference type="ARBA" id="ARBA00023316"/>
    </source>
</evidence>
<evidence type="ECO:0000256" key="1">
    <source>
        <dbReference type="ARBA" id="ARBA00007164"/>
    </source>
</evidence>
<evidence type="ECO:0000256" key="9">
    <source>
        <dbReference type="RuleBase" id="RU004016"/>
    </source>
</evidence>
<dbReference type="GO" id="GO:0071555">
    <property type="term" value="P:cell wall organization"/>
    <property type="evidence" value="ECO:0007669"/>
    <property type="project" value="UniProtKB-KW"/>
</dbReference>
<organism evidence="11 12">
    <name type="scientific">Tichowtungia aerotolerans</name>
    <dbReference type="NCBI Taxonomy" id="2697043"/>
    <lineage>
        <taxon>Bacteria</taxon>
        <taxon>Pseudomonadati</taxon>
        <taxon>Kiritimatiellota</taxon>
        <taxon>Tichowtungiia</taxon>
        <taxon>Tichowtungiales</taxon>
        <taxon>Tichowtungiaceae</taxon>
        <taxon>Tichowtungia</taxon>
    </lineage>
</organism>
<dbReference type="PRINTS" id="PR00725">
    <property type="entry name" value="DADACBPTASE1"/>
</dbReference>
<evidence type="ECO:0000256" key="5">
    <source>
        <dbReference type="ARBA" id="ARBA00022984"/>
    </source>
</evidence>
<feature type="domain" description="Peptidase S11 D-alanyl-D-alanine carboxypeptidase A N-terminal" evidence="10">
    <location>
        <begin position="33"/>
        <end position="256"/>
    </location>
</feature>
<dbReference type="InterPro" id="IPR012338">
    <property type="entry name" value="Beta-lactam/transpept-like"/>
</dbReference>
<sequence length="280" mass="31054">MKKIFGVGFSLWFIFLGASAWALDSRVRDPYYSAVVMESGSGRVLWEDHAGAEAYPASMTKMMNLFIVLDDINAGKLRLDQPVTVTRDIARIGGRQVWLKEGEVFPLEELIYATMVHSANDAATALAYTASGSKEAHAERMTAKARELGLRSTYFHNVHGLPPEPGQLPDVSSALDMARLADALLKAHPETLKYSSVYMRDFRQENPVRMTSSNKLLNTMEGCDGLKTGYFRAGGFSLTATAKRDGIRIIAVVMGCQQKEVRNQWAQRLLERGFSLVNNP</sequence>
<dbReference type="InterPro" id="IPR018044">
    <property type="entry name" value="Peptidase_S11"/>
</dbReference>
<feature type="active site" description="Proton acceptor" evidence="7">
    <location>
        <position position="61"/>
    </location>
</feature>
<accession>A0A6P1M9K4</accession>
<evidence type="ECO:0000256" key="2">
    <source>
        <dbReference type="ARBA" id="ARBA00022729"/>
    </source>
</evidence>
<dbReference type="GO" id="GO:0006508">
    <property type="term" value="P:proteolysis"/>
    <property type="evidence" value="ECO:0007669"/>
    <property type="project" value="InterPro"/>
</dbReference>
<reference evidence="11 12" key="1">
    <citation type="submission" date="2020-01" db="EMBL/GenBank/DDBJ databases">
        <title>Ponticoccus aerotolerans gen. nov., sp. nov., an anaerobic bacterium and proposal of Ponticoccusceae fam. nov., Ponticoccusles ord. nov. and Ponticoccuse classis nov. in the phylum Kiritimatiellaeota.</title>
        <authorList>
            <person name="Zhou L.Y."/>
            <person name="Du Z.J."/>
        </authorList>
    </citation>
    <scope>NUCLEOTIDE SEQUENCE [LARGE SCALE GENOMIC DNA]</scope>
    <source>
        <strain evidence="11 12">S-5007</strain>
    </source>
</reference>
<evidence type="ECO:0000313" key="12">
    <source>
        <dbReference type="Proteomes" id="UP000464954"/>
    </source>
</evidence>
<dbReference type="RefSeq" id="WP_160629761.1">
    <property type="nucleotide sequence ID" value="NZ_CP047593.1"/>
</dbReference>
<keyword evidence="11" id="KW-0645">Protease</keyword>
<keyword evidence="5" id="KW-0573">Peptidoglycan synthesis</keyword>
<keyword evidence="4" id="KW-0133">Cell shape</keyword>
<dbReference type="SUPFAM" id="SSF56601">
    <property type="entry name" value="beta-lactamase/transpeptidase-like"/>
    <property type="match status" value="1"/>
</dbReference>
<proteinExistence type="inferred from homology"/>
<keyword evidence="11" id="KW-0121">Carboxypeptidase</keyword>
<evidence type="ECO:0000313" key="11">
    <source>
        <dbReference type="EMBL" id="QHI70587.1"/>
    </source>
</evidence>
<evidence type="ECO:0000256" key="8">
    <source>
        <dbReference type="PIRSR" id="PIRSR618044-2"/>
    </source>
</evidence>
<feature type="binding site" evidence="8">
    <location>
        <position position="227"/>
    </location>
    <ligand>
        <name>substrate</name>
    </ligand>
</feature>
<dbReference type="KEGG" id="taer:GT409_14435"/>
<comment type="similarity">
    <text evidence="1 9">Belongs to the peptidase S11 family.</text>
</comment>
<name>A0A6P1M9K4_9BACT</name>
<evidence type="ECO:0000256" key="7">
    <source>
        <dbReference type="PIRSR" id="PIRSR618044-1"/>
    </source>
</evidence>
<dbReference type="InterPro" id="IPR001967">
    <property type="entry name" value="Peptidase_S11_N"/>
</dbReference>
<dbReference type="GO" id="GO:0009002">
    <property type="term" value="F:serine-type D-Ala-D-Ala carboxypeptidase activity"/>
    <property type="evidence" value="ECO:0007669"/>
    <property type="project" value="InterPro"/>
</dbReference>
<dbReference type="AlphaFoldDB" id="A0A6P1M9K4"/>
<feature type="active site" evidence="7">
    <location>
        <position position="118"/>
    </location>
</feature>
<dbReference type="GO" id="GO:0008360">
    <property type="term" value="P:regulation of cell shape"/>
    <property type="evidence" value="ECO:0007669"/>
    <property type="project" value="UniProtKB-KW"/>
</dbReference>
<evidence type="ECO:0000256" key="3">
    <source>
        <dbReference type="ARBA" id="ARBA00022801"/>
    </source>
</evidence>
<gene>
    <name evidence="11" type="ORF">GT409_14435</name>
</gene>
<keyword evidence="3" id="KW-0378">Hydrolase</keyword>
<feature type="active site" description="Acyl-ester intermediate" evidence="7">
    <location>
        <position position="58"/>
    </location>
</feature>
<evidence type="ECO:0000256" key="4">
    <source>
        <dbReference type="ARBA" id="ARBA00022960"/>
    </source>
</evidence>
<keyword evidence="2" id="KW-0732">Signal</keyword>
<protein>
    <submittedName>
        <fullName evidence="11">D-alanyl-D-alanine carboxypeptidase</fullName>
    </submittedName>
</protein>